<evidence type="ECO:0000313" key="3">
    <source>
        <dbReference type="EMBL" id="KKR51201.1"/>
    </source>
</evidence>
<protein>
    <recommendedName>
        <fullName evidence="2">Methyltransferase type 11 domain-containing protein</fullName>
    </recommendedName>
</protein>
<dbReference type="Proteomes" id="UP000034531">
    <property type="component" value="Unassembled WGS sequence"/>
</dbReference>
<dbReference type="GO" id="GO:0008757">
    <property type="term" value="F:S-adenosylmethionine-dependent methyltransferase activity"/>
    <property type="evidence" value="ECO:0007669"/>
    <property type="project" value="InterPro"/>
</dbReference>
<comment type="caution">
    <text evidence="3">The sequence shown here is derived from an EMBL/GenBank/DDBJ whole genome shotgun (WGS) entry which is preliminary data.</text>
</comment>
<organism evidence="3 4">
    <name type="scientific">Candidatus Curtissbacteria bacterium GW2011_GWA1_40_16</name>
    <dbReference type="NCBI Taxonomy" id="1618405"/>
    <lineage>
        <taxon>Bacteria</taxon>
        <taxon>Candidatus Curtissiibacteriota</taxon>
    </lineage>
</organism>
<dbReference type="InterPro" id="IPR029063">
    <property type="entry name" value="SAM-dependent_MTases_sf"/>
</dbReference>
<gene>
    <name evidence="3" type="ORF">UT84_C0002G0062</name>
</gene>
<evidence type="ECO:0000313" key="4">
    <source>
        <dbReference type="Proteomes" id="UP000034531"/>
    </source>
</evidence>
<reference evidence="3 4" key="1">
    <citation type="journal article" date="2015" name="Nature">
        <title>rRNA introns, odd ribosomes, and small enigmatic genomes across a large radiation of phyla.</title>
        <authorList>
            <person name="Brown C.T."/>
            <person name="Hug L.A."/>
            <person name="Thomas B.C."/>
            <person name="Sharon I."/>
            <person name="Castelle C.J."/>
            <person name="Singh A."/>
            <person name="Wilkins M.J."/>
            <person name="Williams K.H."/>
            <person name="Banfield J.F."/>
        </authorList>
    </citation>
    <scope>NUCLEOTIDE SEQUENCE [LARGE SCALE GENOMIC DNA]</scope>
</reference>
<evidence type="ECO:0000259" key="2">
    <source>
        <dbReference type="Pfam" id="PF08241"/>
    </source>
</evidence>
<dbReference type="InterPro" id="IPR013216">
    <property type="entry name" value="Methyltransf_11"/>
</dbReference>
<sequence length="220" mass="24905">MANSPKHWSKEYKQKGIPSSFRQKPSGAMKLLDLSNIKGKVAADLGCGKGRNTFYLAEKVASKIYALDFVPEAIKEIKKANNPIIDVVCQDLTKPWPIPTNELDLIIDIFCFKHQATVTKQNFYKSEIDRVLKSGGLILIDLADINDGFYGLQPKTKLKKDVVKITDPITHVNSLLYTKSSLLNEFPNFKLLKFVNEKKKGKMHGKNCMRSTLKFLLQKM</sequence>
<dbReference type="Gene3D" id="3.40.50.150">
    <property type="entry name" value="Vaccinia Virus protein VP39"/>
    <property type="match status" value="1"/>
</dbReference>
<dbReference type="SUPFAM" id="SSF53335">
    <property type="entry name" value="S-adenosyl-L-methionine-dependent methyltransferases"/>
    <property type="match status" value="1"/>
</dbReference>
<proteinExistence type="predicted"/>
<feature type="region of interest" description="Disordered" evidence="1">
    <location>
        <begin position="1"/>
        <end position="24"/>
    </location>
</feature>
<dbReference type="Pfam" id="PF08241">
    <property type="entry name" value="Methyltransf_11"/>
    <property type="match status" value="1"/>
</dbReference>
<feature type="domain" description="Methyltransferase type 11" evidence="2">
    <location>
        <begin position="44"/>
        <end position="140"/>
    </location>
</feature>
<evidence type="ECO:0000256" key="1">
    <source>
        <dbReference type="SAM" id="MobiDB-lite"/>
    </source>
</evidence>
<name>A0A0G0RMV2_9BACT</name>
<dbReference type="EMBL" id="LBYI01000002">
    <property type="protein sequence ID" value="KKR51201.1"/>
    <property type="molecule type" value="Genomic_DNA"/>
</dbReference>
<accession>A0A0G0RMV2</accession>
<dbReference type="CDD" id="cd02440">
    <property type="entry name" value="AdoMet_MTases"/>
    <property type="match status" value="1"/>
</dbReference>
<dbReference type="AlphaFoldDB" id="A0A0G0RMV2"/>